<sequence>MQHKTVFLPNYTLGVDAYHELPNLTAAYGRKVVFIGGKTALEKASLPVKQQLEDNNFQVLSILWYGGEAALEHVESLKQEKSVQESDIIFAFGGGKAIDTCKVLSDQLQKPLFVFPTIASTCASITSVCAIYTTNGSFDSLYWRKKPAEHTFINTKIIAEAPVKYLWAGIGDTLAKGYEPEFSSRGRELDYYNSLGIALSKLCQQPLVKYGEQALKDVKEKKVSKALEETILSIIINTGLVSNHVINDYNSCLAHALCYGFSGIPKVESSHLHGEIVSYGVLVQLILDQQFKELEKLLPFYKAIRLPTSYQHFHITWEDMEKVFEKALSVNDIRVASIPITKEKIQKAMEDLEQYIEKINVGGYYD</sequence>
<dbReference type="RefSeq" id="WP_129490702.1">
    <property type="nucleotide sequence ID" value="NZ_SBAP01000007.1"/>
</dbReference>
<keyword evidence="8" id="KW-0862">Zinc</keyword>
<evidence type="ECO:0000256" key="6">
    <source>
        <dbReference type="ARBA" id="ARBA00040132"/>
    </source>
</evidence>
<evidence type="ECO:0000259" key="10">
    <source>
        <dbReference type="Pfam" id="PF00465"/>
    </source>
</evidence>
<dbReference type="AlphaFoldDB" id="A0A4Q2KXX9"/>
<dbReference type="Gene3D" id="1.20.1090.10">
    <property type="entry name" value="Dehydroquinate synthase-like - alpha domain"/>
    <property type="match status" value="1"/>
</dbReference>
<proteinExistence type="predicted"/>
<feature type="binding site" evidence="8">
    <location>
        <position position="273"/>
    </location>
    <ligand>
        <name>glycerol</name>
        <dbReference type="ChEBI" id="CHEBI:17754"/>
    </ligand>
</feature>
<comment type="pathway">
    <text evidence="4">Polyol metabolism; glycerol fermentation; glycerone phosphate from glycerol (oxidative route): step 1/2.</text>
</comment>
<keyword evidence="1 8" id="KW-0479">Metal-binding</keyword>
<dbReference type="SUPFAM" id="SSF56796">
    <property type="entry name" value="Dehydroquinate synthase-like"/>
    <property type="match status" value="1"/>
</dbReference>
<comment type="catalytic activity">
    <reaction evidence="7">
        <text>glycerol + NAD(+) = dihydroxyacetone + NADH + H(+)</text>
        <dbReference type="Rhea" id="RHEA:13769"/>
        <dbReference type="ChEBI" id="CHEBI:15378"/>
        <dbReference type="ChEBI" id="CHEBI:16016"/>
        <dbReference type="ChEBI" id="CHEBI:17754"/>
        <dbReference type="ChEBI" id="CHEBI:57540"/>
        <dbReference type="ChEBI" id="CHEBI:57945"/>
        <dbReference type="EC" id="1.1.1.6"/>
    </reaction>
</comment>
<dbReference type="InterPro" id="IPR016205">
    <property type="entry name" value="Glycerol_DH"/>
</dbReference>
<dbReference type="GO" id="GO:0005829">
    <property type="term" value="C:cytosol"/>
    <property type="evidence" value="ECO:0007669"/>
    <property type="project" value="TreeGrafter"/>
</dbReference>
<feature type="binding site" evidence="9">
    <location>
        <begin position="117"/>
        <end position="120"/>
    </location>
    <ligand>
        <name>NAD(+)</name>
        <dbReference type="ChEBI" id="CHEBI:57540"/>
    </ligand>
</feature>
<dbReference type="EMBL" id="SBAP01000007">
    <property type="protein sequence ID" value="RXZ70525.1"/>
    <property type="molecule type" value="Genomic_DNA"/>
</dbReference>
<dbReference type="EC" id="1.1.1.6" evidence="5"/>
<protein>
    <recommendedName>
        <fullName evidence="6">Glycerol dehydrogenase</fullName>
        <ecNumber evidence="5">1.1.1.6</ecNumber>
    </recommendedName>
</protein>
<accession>A0A4Q2KXX9</accession>
<feature type="binding site" evidence="9">
    <location>
        <begin position="95"/>
        <end position="99"/>
    </location>
    <ligand>
        <name>NAD(+)</name>
        <dbReference type="ChEBI" id="CHEBI:57540"/>
    </ligand>
</feature>
<evidence type="ECO:0000256" key="8">
    <source>
        <dbReference type="PIRSR" id="PIRSR000112-1"/>
    </source>
</evidence>
<dbReference type="InterPro" id="IPR001670">
    <property type="entry name" value="ADH_Fe/GldA"/>
</dbReference>
<dbReference type="GO" id="GO:0046872">
    <property type="term" value="F:metal ion binding"/>
    <property type="evidence" value="ECO:0007669"/>
    <property type="project" value="UniProtKB-KW"/>
</dbReference>
<keyword evidence="3 9" id="KW-0520">NAD</keyword>
<evidence type="ECO:0000256" key="1">
    <source>
        <dbReference type="ARBA" id="ARBA00022723"/>
    </source>
</evidence>
<feature type="binding site" evidence="8">
    <location>
        <position position="255"/>
    </location>
    <ligand>
        <name>glycerol</name>
        <dbReference type="ChEBI" id="CHEBI:17754"/>
    </ligand>
</feature>
<feature type="domain" description="Alcohol dehydrogenase iron-type/glycerol dehydrogenase GldA" evidence="10">
    <location>
        <begin position="10"/>
        <end position="136"/>
    </location>
</feature>
<dbReference type="GO" id="GO:0008888">
    <property type="term" value="F:glycerol dehydrogenase (NAD+) activity"/>
    <property type="evidence" value="ECO:0007669"/>
    <property type="project" value="UniProtKB-EC"/>
</dbReference>
<organism evidence="11 12">
    <name type="scientific">Fusobacterium necrophorum</name>
    <dbReference type="NCBI Taxonomy" id="859"/>
    <lineage>
        <taxon>Bacteria</taxon>
        <taxon>Fusobacteriati</taxon>
        <taxon>Fusobacteriota</taxon>
        <taxon>Fusobacteriia</taxon>
        <taxon>Fusobacteriales</taxon>
        <taxon>Fusobacteriaceae</taxon>
        <taxon>Fusobacterium</taxon>
    </lineage>
</organism>
<feature type="binding site" evidence="9">
    <location>
        <position position="126"/>
    </location>
    <ligand>
        <name>NAD(+)</name>
        <dbReference type="ChEBI" id="CHEBI:57540"/>
    </ligand>
</feature>
<comment type="cofactor">
    <cofactor evidence="8">
        <name>Zn(2+)</name>
        <dbReference type="ChEBI" id="CHEBI:29105"/>
    </cofactor>
    <text evidence="8">Binds 1 zinc ion per subunit.</text>
</comment>
<evidence type="ECO:0000256" key="2">
    <source>
        <dbReference type="ARBA" id="ARBA00023002"/>
    </source>
</evidence>
<evidence type="ECO:0000313" key="12">
    <source>
        <dbReference type="Proteomes" id="UP000289216"/>
    </source>
</evidence>
<dbReference type="PANTHER" id="PTHR43616:SF5">
    <property type="entry name" value="GLYCEROL DEHYDROGENASE 1"/>
    <property type="match status" value="1"/>
</dbReference>
<dbReference type="PIRSF" id="PIRSF000112">
    <property type="entry name" value="Glycerol_dehydrogenase"/>
    <property type="match status" value="1"/>
</dbReference>
<evidence type="ECO:0000256" key="7">
    <source>
        <dbReference type="ARBA" id="ARBA00049006"/>
    </source>
</evidence>
<reference evidence="11 12" key="1">
    <citation type="submission" date="2019-01" db="EMBL/GenBank/DDBJ databases">
        <title>Fusobacterium necrophorum Isolated From the Uterus of Dairy Cows.</title>
        <authorList>
            <person name="Francis A.M."/>
        </authorList>
    </citation>
    <scope>NUCLEOTIDE SEQUENCE [LARGE SCALE GENOMIC DNA]</scope>
    <source>
        <strain evidence="11 12">KG35</strain>
    </source>
</reference>
<evidence type="ECO:0000256" key="3">
    <source>
        <dbReference type="ARBA" id="ARBA00023027"/>
    </source>
</evidence>
<dbReference type="Pfam" id="PF00465">
    <property type="entry name" value="Fe-ADH"/>
    <property type="match status" value="1"/>
</dbReference>
<dbReference type="PANTHER" id="PTHR43616">
    <property type="entry name" value="GLYCEROL DEHYDROGENASE"/>
    <property type="match status" value="1"/>
</dbReference>
<keyword evidence="2" id="KW-0560">Oxidoreductase</keyword>
<gene>
    <name evidence="11" type="ORF">EPT53_03275</name>
</gene>
<dbReference type="CDD" id="cd08171">
    <property type="entry name" value="GlyDH-like"/>
    <property type="match status" value="1"/>
</dbReference>
<evidence type="ECO:0000256" key="5">
    <source>
        <dbReference type="ARBA" id="ARBA00039147"/>
    </source>
</evidence>
<comment type="caution">
    <text evidence="11">The sequence shown here is derived from an EMBL/GenBank/DDBJ whole genome shotgun (WGS) entry which is preliminary data.</text>
</comment>
<evidence type="ECO:0000256" key="9">
    <source>
        <dbReference type="PIRSR" id="PIRSR000112-3"/>
    </source>
</evidence>
<name>A0A4Q2KXX9_9FUSO</name>
<dbReference type="Gene3D" id="3.40.50.1970">
    <property type="match status" value="1"/>
</dbReference>
<evidence type="ECO:0000313" key="11">
    <source>
        <dbReference type="EMBL" id="RXZ70525.1"/>
    </source>
</evidence>
<feature type="binding site" evidence="8">
    <location>
        <position position="172"/>
    </location>
    <ligand>
        <name>glycerol</name>
        <dbReference type="ChEBI" id="CHEBI:17754"/>
    </ligand>
</feature>
<feature type="binding site" evidence="9">
    <location>
        <position position="132"/>
    </location>
    <ligand>
        <name>NAD(+)</name>
        <dbReference type="ChEBI" id="CHEBI:57540"/>
    </ligand>
</feature>
<evidence type="ECO:0000256" key="4">
    <source>
        <dbReference type="ARBA" id="ARBA00037918"/>
    </source>
</evidence>
<dbReference type="Proteomes" id="UP000289216">
    <property type="component" value="Unassembled WGS sequence"/>
</dbReference>